<evidence type="ECO:0000313" key="7">
    <source>
        <dbReference type="Proteomes" id="UP000006821"/>
    </source>
</evidence>
<dbReference type="GO" id="GO:0016787">
    <property type="term" value="F:hydrolase activity"/>
    <property type="evidence" value="ECO:0007669"/>
    <property type="project" value="InterPro"/>
</dbReference>
<sequence>MPSLLPFSSRRPRSGTRRHASPTTYAPRRLHAALWALALIAAAAGYAYELFLARPRMAYLGVPRATDWKRPQTWTHVLRNHGFMLGYSELRGNPLWVIFTLRPVSHGGETHPRPRHFRTDWRNLTRVSPDDYTRSGYDRGHMAPNHAMDLLFGRPGQLDSFLMTNVVPQKPELNRKLWERLEEAELDHVTRLFDPIWVVTGPLFDARTERLKSAFRVEIPDAFFRIYAAPTASGAPRLLAFIVPQDAPANAPLDRFLASVDTVEALSGLDFFHELEDAAEADLEAEIASQPWGLQELARLPGRPSSSRHRRPPPPPDHE</sequence>
<feature type="active site" description="Proton acceptor" evidence="1">
    <location>
        <position position="141"/>
    </location>
</feature>
<proteinExistence type="predicted"/>
<dbReference type="GO" id="GO:0003676">
    <property type="term" value="F:nucleic acid binding"/>
    <property type="evidence" value="ECO:0007669"/>
    <property type="project" value="InterPro"/>
</dbReference>
<dbReference type="Pfam" id="PF01223">
    <property type="entry name" value="Endonuclease_NS"/>
    <property type="match status" value="1"/>
</dbReference>
<feature type="region of interest" description="Disordered" evidence="3">
    <location>
        <begin position="1"/>
        <end position="24"/>
    </location>
</feature>
<dbReference type="InterPro" id="IPR040255">
    <property type="entry name" value="Non-specific_endonuclease"/>
</dbReference>
<feature type="region of interest" description="Disordered" evidence="3">
    <location>
        <begin position="294"/>
        <end position="319"/>
    </location>
</feature>
<dbReference type="EMBL" id="AE017282">
    <property type="protein sequence ID" value="AAU92880.1"/>
    <property type="molecule type" value="Genomic_DNA"/>
</dbReference>
<dbReference type="SMART" id="SM00477">
    <property type="entry name" value="NUC"/>
    <property type="match status" value="1"/>
</dbReference>
<keyword evidence="6" id="KW-0540">Nuclease</keyword>
<feature type="domain" description="ENPP1-3/EXOG-like endonuclease/phosphodiesterase" evidence="4">
    <location>
        <begin position="80"/>
        <end position="278"/>
    </location>
</feature>
<feature type="domain" description="DNA/RNA non-specific endonuclease/pyrophosphatase/phosphodiesterase" evidence="5">
    <location>
        <begin position="79"/>
        <end position="278"/>
    </location>
</feature>
<dbReference type="PANTHER" id="PTHR13966:SF5">
    <property type="entry name" value="ENDONUCLEASE G, MITOCHONDRIAL"/>
    <property type="match status" value="1"/>
</dbReference>
<evidence type="ECO:0000256" key="2">
    <source>
        <dbReference type="PIRSR" id="PIRSR640255-2"/>
    </source>
</evidence>
<accession>Q60A43</accession>
<dbReference type="InterPro" id="IPR020821">
    <property type="entry name" value="ENPP1-3/EXOG-like_nuc-like"/>
</dbReference>
<dbReference type="InterPro" id="IPR001604">
    <property type="entry name" value="Endo_G_ENPP1-like_dom"/>
</dbReference>
<dbReference type="Gene3D" id="3.40.570.10">
    <property type="entry name" value="Extracellular Endonuclease, subunit A"/>
    <property type="match status" value="1"/>
</dbReference>
<dbReference type="HOGENOM" id="CLU_055174_2_2_6"/>
<evidence type="ECO:0000259" key="5">
    <source>
        <dbReference type="SMART" id="SM00892"/>
    </source>
</evidence>
<protein>
    <submittedName>
        <fullName evidence="6">Endonuclease</fullName>
    </submittedName>
</protein>
<dbReference type="KEGG" id="mca:MCA1028"/>
<dbReference type="CDD" id="cd00091">
    <property type="entry name" value="NUC"/>
    <property type="match status" value="1"/>
</dbReference>
<organism evidence="6 7">
    <name type="scientific">Methylococcus capsulatus (strain ATCC 33009 / NCIMB 11132 / Bath)</name>
    <dbReference type="NCBI Taxonomy" id="243233"/>
    <lineage>
        <taxon>Bacteria</taxon>
        <taxon>Pseudomonadati</taxon>
        <taxon>Pseudomonadota</taxon>
        <taxon>Gammaproteobacteria</taxon>
        <taxon>Methylococcales</taxon>
        <taxon>Methylococcaceae</taxon>
        <taxon>Methylococcus</taxon>
    </lineage>
</organism>
<dbReference type="STRING" id="243233.MCA1028"/>
<evidence type="ECO:0000313" key="6">
    <source>
        <dbReference type="EMBL" id="AAU92880.1"/>
    </source>
</evidence>
<dbReference type="InterPro" id="IPR044925">
    <property type="entry name" value="His-Me_finger_sf"/>
</dbReference>
<dbReference type="AlphaFoldDB" id="Q60A43"/>
<evidence type="ECO:0000256" key="1">
    <source>
        <dbReference type="PIRSR" id="PIRSR640255-1"/>
    </source>
</evidence>
<dbReference type="Proteomes" id="UP000006821">
    <property type="component" value="Chromosome"/>
</dbReference>
<feature type="binding site" evidence="2">
    <location>
        <position position="174"/>
    </location>
    <ligand>
        <name>Mg(2+)</name>
        <dbReference type="ChEBI" id="CHEBI:18420"/>
        <note>catalytic</note>
    </ligand>
</feature>
<keyword evidence="2" id="KW-0479">Metal-binding</keyword>
<dbReference type="PANTHER" id="PTHR13966">
    <property type="entry name" value="ENDONUCLEASE RELATED"/>
    <property type="match status" value="1"/>
</dbReference>
<keyword evidence="6" id="KW-0378">Hydrolase</keyword>
<dbReference type="eggNOG" id="COG1864">
    <property type="taxonomic scope" value="Bacteria"/>
</dbReference>
<dbReference type="GO" id="GO:0046872">
    <property type="term" value="F:metal ion binding"/>
    <property type="evidence" value="ECO:0007669"/>
    <property type="project" value="UniProtKB-KW"/>
</dbReference>
<name>Q60A43_METCA</name>
<dbReference type="SUPFAM" id="SSF54060">
    <property type="entry name" value="His-Me finger endonucleases"/>
    <property type="match status" value="1"/>
</dbReference>
<reference evidence="6 7" key="1">
    <citation type="journal article" date="2004" name="PLoS Biol.">
        <title>Genomic insights into methanotrophy: the complete genome sequence of Methylococcus capsulatus (Bath).</title>
        <authorList>
            <person name="Ward N.L."/>
            <person name="Larsen O."/>
            <person name="Sakwa J."/>
            <person name="Bruseth L."/>
            <person name="Khouri H.M."/>
            <person name="Durkin A.S."/>
            <person name="Dimitrov G."/>
            <person name="Jiang L."/>
            <person name="Scanlan D."/>
            <person name="Kang K.H."/>
            <person name="Lewis M.R."/>
            <person name="Nelson K.E."/>
            <person name="Methe B.A."/>
            <person name="Wu M."/>
            <person name="Heidelberg J.F."/>
            <person name="Paulsen I.T."/>
            <person name="Fouts D.E."/>
            <person name="Ravel J."/>
            <person name="Tettelin H."/>
            <person name="Ren Q."/>
            <person name="Read T.D."/>
            <person name="DeBoy R.T."/>
            <person name="Seshadri R."/>
            <person name="Salzberg S.L."/>
            <person name="Jensen H.B."/>
            <person name="Birkeland N.K."/>
            <person name="Nelson W.C."/>
            <person name="Dodson R.J."/>
            <person name="Grindhaug S.H."/>
            <person name="Holt I.E."/>
            <person name="Eidhammer I."/>
            <person name="Jonasen I."/>
            <person name="Vanaken S."/>
            <person name="Utterback T.R."/>
            <person name="Feldblyum T.V."/>
            <person name="Fraser C.M."/>
            <person name="Lillehaug J.R."/>
            <person name="Eisen J.A."/>
        </authorList>
    </citation>
    <scope>NUCLEOTIDE SEQUENCE [LARGE SCALE GENOMIC DNA]</scope>
    <source>
        <strain evidence="7">ATCC 33009 / NCIMB 11132 / Bath</strain>
    </source>
</reference>
<keyword evidence="6" id="KW-0255">Endonuclease</keyword>
<dbReference type="GO" id="GO:0004519">
    <property type="term" value="F:endonuclease activity"/>
    <property type="evidence" value="ECO:0007669"/>
    <property type="project" value="UniProtKB-KW"/>
</dbReference>
<dbReference type="SMART" id="SM00892">
    <property type="entry name" value="Endonuclease_NS"/>
    <property type="match status" value="1"/>
</dbReference>
<evidence type="ECO:0000259" key="4">
    <source>
        <dbReference type="SMART" id="SM00477"/>
    </source>
</evidence>
<gene>
    <name evidence="6" type="ordered locus">MCA1028</name>
</gene>
<dbReference type="InterPro" id="IPR044929">
    <property type="entry name" value="DNA/RNA_non-sp_Endonuclease_sf"/>
</dbReference>
<feature type="compositionally biased region" description="Basic residues" evidence="3">
    <location>
        <begin position="10"/>
        <end position="20"/>
    </location>
</feature>
<evidence type="ECO:0000256" key="3">
    <source>
        <dbReference type="SAM" id="MobiDB-lite"/>
    </source>
</evidence>